<evidence type="ECO:0000313" key="2">
    <source>
        <dbReference type="Proteomes" id="UP000585272"/>
    </source>
</evidence>
<dbReference type="GO" id="GO:0004519">
    <property type="term" value="F:endonuclease activity"/>
    <property type="evidence" value="ECO:0007669"/>
    <property type="project" value="UniProtKB-KW"/>
</dbReference>
<dbReference type="AlphaFoldDB" id="A0A840ID80"/>
<accession>A0A840ID80</accession>
<gene>
    <name evidence="1" type="ORF">BDZ31_002362</name>
</gene>
<keyword evidence="2" id="KW-1185">Reference proteome</keyword>
<protein>
    <submittedName>
        <fullName evidence="1">Very-short-patch-repair endonuclease</fullName>
    </submittedName>
</protein>
<dbReference type="Proteomes" id="UP000585272">
    <property type="component" value="Unassembled WGS sequence"/>
</dbReference>
<organism evidence="1 2">
    <name type="scientific">Conexibacter arvalis</name>
    <dbReference type="NCBI Taxonomy" id="912552"/>
    <lineage>
        <taxon>Bacteria</taxon>
        <taxon>Bacillati</taxon>
        <taxon>Actinomycetota</taxon>
        <taxon>Thermoleophilia</taxon>
        <taxon>Solirubrobacterales</taxon>
        <taxon>Conexibacteraceae</taxon>
        <taxon>Conexibacter</taxon>
    </lineage>
</organism>
<sequence length="270" mass="30004">MTAQQIKVRLRSGRLHLVHRGVYAVGHRRLSRDGRLLAAVFAAGRGAVVSHRDAAGMHGIRPANHRLIDLTVDAKRRAPNGARLHRAALPREETTEIGGIPVTTLARTLVDLADVVPPDHLRRALHEAERLRRNDVREIERVLERTRNRPGGGHAAIRAALADARAHRLTVLRSELEGAFLTTVERAGLPRPLTNVVVHGCEVDAWWPDAQVAVEADGWQSHGTRKAFQRDREKGNRLALHGILLLRFTHHDVTRRPDRELAAALGRGSR</sequence>
<keyword evidence="1" id="KW-0378">Hydrolase</keyword>
<proteinExistence type="predicted"/>
<evidence type="ECO:0000313" key="1">
    <source>
        <dbReference type="EMBL" id="MBB4662776.1"/>
    </source>
</evidence>
<reference evidence="1 2" key="1">
    <citation type="submission" date="2020-08" db="EMBL/GenBank/DDBJ databases">
        <title>Genomic Encyclopedia of Archaeal and Bacterial Type Strains, Phase II (KMG-II): from individual species to whole genera.</title>
        <authorList>
            <person name="Goeker M."/>
        </authorList>
    </citation>
    <scope>NUCLEOTIDE SEQUENCE [LARGE SCALE GENOMIC DNA]</scope>
    <source>
        <strain evidence="1 2">DSM 23288</strain>
    </source>
</reference>
<comment type="caution">
    <text evidence="1">The sequence shown here is derived from an EMBL/GenBank/DDBJ whole genome shotgun (WGS) entry which is preliminary data.</text>
</comment>
<dbReference type="Gene3D" id="3.40.960.10">
    <property type="entry name" value="VSR Endonuclease"/>
    <property type="match status" value="1"/>
</dbReference>
<dbReference type="EMBL" id="JACHNU010000002">
    <property type="protein sequence ID" value="MBB4662776.1"/>
    <property type="molecule type" value="Genomic_DNA"/>
</dbReference>
<keyword evidence="1" id="KW-0255">Endonuclease</keyword>
<name>A0A840ID80_9ACTN</name>
<dbReference type="RefSeq" id="WP_343075573.1">
    <property type="nucleotide sequence ID" value="NZ_JACHNU010000002.1"/>
</dbReference>
<keyword evidence="1" id="KW-0540">Nuclease</keyword>